<keyword evidence="4" id="KW-1185">Reference proteome</keyword>
<dbReference type="EMBL" id="CP010802">
    <property type="protein sequence ID" value="ALC17721.1"/>
    <property type="molecule type" value="Genomic_DNA"/>
</dbReference>
<reference evidence="3 4" key="1">
    <citation type="submission" date="2015-07" db="EMBL/GenBank/DDBJ databases">
        <title>Isolation and Genomic Characterization of a Novel Halophilic Metal-Reducing Deltaproteobacterium from the Deep Subsurface.</title>
        <authorList>
            <person name="Badalamenti J.P."/>
            <person name="Summers Z.M."/>
            <person name="Gralnick J.A."/>
            <person name="Bond D.R."/>
        </authorList>
    </citation>
    <scope>NUCLEOTIDE SEQUENCE [LARGE SCALE GENOMIC DNA]</scope>
    <source>
        <strain evidence="3 4">WTL</strain>
    </source>
</reference>
<dbReference type="InterPro" id="IPR003959">
    <property type="entry name" value="ATPase_AAA_core"/>
</dbReference>
<dbReference type="PANTHER" id="PTHR23077">
    <property type="entry name" value="AAA-FAMILY ATPASE"/>
    <property type="match status" value="1"/>
</dbReference>
<sequence length="293" mass="33260">MHRKLSNIFYEVRDPILGWDDIGGYADVKETLKEMVCLPLQKPELLRQHNLGIPAGVMLWGPLGTGITMLAEACAREAGVSFVYISGQEMLGKGPELVEAFDCAIHEAPCVLFISDCEWLAPRAGCDYEWSPGNLRAVPPTFADKDLTRLFIEQVDRINQVPNVMLLGSCYRIDTVDQALIKEKKRYNRKVFVHPPTAVDRRGMLDIYMDKMPNLAPGIDRQELSELSEGYVGWDIESLCKRATVNAIKTDSPTVTREHFLRAVKEVRCFLTPDMTAKYHQIRDTDCPHHYEF</sequence>
<dbReference type="Gene3D" id="1.10.8.60">
    <property type="match status" value="1"/>
</dbReference>
<dbReference type="InterPro" id="IPR027417">
    <property type="entry name" value="P-loop_NTPase"/>
</dbReference>
<evidence type="ECO:0000313" key="4">
    <source>
        <dbReference type="Proteomes" id="UP000057158"/>
    </source>
</evidence>
<proteinExistence type="predicted"/>
<organism evidence="3 4">
    <name type="scientific">Desulfuromonas soudanensis</name>
    <dbReference type="NCBI Taxonomy" id="1603606"/>
    <lineage>
        <taxon>Bacteria</taxon>
        <taxon>Pseudomonadati</taxon>
        <taxon>Thermodesulfobacteriota</taxon>
        <taxon>Desulfuromonadia</taxon>
        <taxon>Desulfuromonadales</taxon>
        <taxon>Desulfuromonadaceae</taxon>
        <taxon>Desulfuromonas</taxon>
    </lineage>
</organism>
<gene>
    <name evidence="3" type="ORF">DSOUD_2994</name>
</gene>
<name>A0A0M4D3F5_9BACT</name>
<evidence type="ECO:0000259" key="1">
    <source>
        <dbReference type="Pfam" id="PF00004"/>
    </source>
</evidence>
<accession>A0A0M4D3F5</accession>
<dbReference type="Proteomes" id="UP000057158">
    <property type="component" value="Chromosome"/>
</dbReference>
<feature type="domain" description="ATPase AAA-type core" evidence="1">
    <location>
        <begin position="57"/>
        <end position="193"/>
    </location>
</feature>
<evidence type="ECO:0000259" key="2">
    <source>
        <dbReference type="Pfam" id="PF17862"/>
    </source>
</evidence>
<dbReference type="InterPro" id="IPR050168">
    <property type="entry name" value="AAA_ATPase_domain"/>
</dbReference>
<dbReference type="PATRIC" id="fig|1603606.3.peg.3228"/>
<dbReference type="GO" id="GO:0016887">
    <property type="term" value="F:ATP hydrolysis activity"/>
    <property type="evidence" value="ECO:0007669"/>
    <property type="project" value="InterPro"/>
</dbReference>
<evidence type="ECO:0000313" key="3">
    <source>
        <dbReference type="EMBL" id="ALC17721.1"/>
    </source>
</evidence>
<feature type="domain" description="AAA ATPase AAA+ lid" evidence="2">
    <location>
        <begin position="219"/>
        <end position="260"/>
    </location>
</feature>
<dbReference type="Pfam" id="PF17862">
    <property type="entry name" value="AAA_lid_3"/>
    <property type="match status" value="1"/>
</dbReference>
<dbReference type="AlphaFoldDB" id="A0A0M4D3F5"/>
<dbReference type="RefSeq" id="WP_053551715.1">
    <property type="nucleotide sequence ID" value="NZ_CP010802.1"/>
</dbReference>
<dbReference type="STRING" id="1603606.DSOUD_2994"/>
<dbReference type="InterPro" id="IPR041569">
    <property type="entry name" value="AAA_lid_3"/>
</dbReference>
<dbReference type="PANTHER" id="PTHR23077:SF117">
    <property type="entry name" value="AAA+ ATPASE DOMAIN-CONTAINING PROTEIN"/>
    <property type="match status" value="1"/>
</dbReference>
<dbReference type="Gene3D" id="3.40.50.300">
    <property type="entry name" value="P-loop containing nucleotide triphosphate hydrolases"/>
    <property type="match status" value="1"/>
</dbReference>
<dbReference type="GO" id="GO:0005524">
    <property type="term" value="F:ATP binding"/>
    <property type="evidence" value="ECO:0007669"/>
    <property type="project" value="InterPro"/>
</dbReference>
<dbReference type="KEGG" id="des:DSOUD_2994"/>
<dbReference type="SUPFAM" id="SSF52540">
    <property type="entry name" value="P-loop containing nucleoside triphosphate hydrolases"/>
    <property type="match status" value="1"/>
</dbReference>
<protein>
    <submittedName>
        <fullName evidence="3">AAA ATPase</fullName>
    </submittedName>
</protein>
<dbReference type="OrthoDB" id="9809379at2"/>
<dbReference type="Pfam" id="PF00004">
    <property type="entry name" value="AAA"/>
    <property type="match status" value="1"/>
</dbReference>